<dbReference type="PANTHER" id="PTHR15561">
    <property type="entry name" value="CALCITONIN GENE-RELATED PEPTIDE-RECEPTOR COMPONENT PROTEIN"/>
    <property type="match status" value="1"/>
</dbReference>
<dbReference type="AlphaFoldDB" id="A0A1V6T1E2"/>
<dbReference type="EMBL" id="MLKD01000014">
    <property type="protein sequence ID" value="OQE19834.1"/>
    <property type="molecule type" value="Genomic_DNA"/>
</dbReference>
<evidence type="ECO:0008006" key="4">
    <source>
        <dbReference type="Google" id="ProtNLM"/>
    </source>
</evidence>
<dbReference type="PANTHER" id="PTHR15561:SF0">
    <property type="entry name" value="DNA-DIRECTED RNA POLYMERASE III SUBUNIT RPC9"/>
    <property type="match status" value="1"/>
</dbReference>
<gene>
    <name evidence="2" type="ORF">PENSTE_c014G06997</name>
</gene>
<feature type="compositionally biased region" description="Acidic residues" evidence="1">
    <location>
        <begin position="168"/>
        <end position="191"/>
    </location>
</feature>
<evidence type="ECO:0000313" key="3">
    <source>
        <dbReference type="Proteomes" id="UP000191285"/>
    </source>
</evidence>
<feature type="region of interest" description="Disordered" evidence="1">
    <location>
        <begin position="21"/>
        <end position="44"/>
    </location>
</feature>
<dbReference type="InterPro" id="IPR038846">
    <property type="entry name" value="RPC9"/>
</dbReference>
<dbReference type="STRING" id="303698.A0A1V6T1E2"/>
<dbReference type="OrthoDB" id="1746530at2759"/>
<comment type="caution">
    <text evidence="2">The sequence shown here is derived from an EMBL/GenBank/DDBJ whole genome shotgun (WGS) entry which is preliminary data.</text>
</comment>
<dbReference type="GO" id="GO:0006384">
    <property type="term" value="P:transcription initiation at RNA polymerase III promoter"/>
    <property type="evidence" value="ECO:0007669"/>
    <property type="project" value="InterPro"/>
</dbReference>
<accession>A0A1V6T1E2</accession>
<feature type="compositionally biased region" description="Pro residues" evidence="1">
    <location>
        <begin position="25"/>
        <end position="34"/>
    </location>
</feature>
<evidence type="ECO:0000256" key="1">
    <source>
        <dbReference type="SAM" id="MobiDB-lite"/>
    </source>
</evidence>
<evidence type="ECO:0000313" key="2">
    <source>
        <dbReference type="EMBL" id="OQE19834.1"/>
    </source>
</evidence>
<keyword evidence="3" id="KW-1185">Reference proteome</keyword>
<protein>
    <recommendedName>
        <fullName evidence="4">DNA-directed RNA polymerase III subunit RPC9</fullName>
    </recommendedName>
</protein>
<sequence>MRVLDPQSAVLTNVEVLAYLSANPPRRPPNPPPNARRNWVPSPDLRDHNTVVKEIHNYAARISPHILRYPRFTSRPSSSQSQSQAAMTGTLRTNGHANLESTANPAASLASSSEPTPMDMAIRDLIIKLRPYKLTKAEVVMILNLGLGVPSGDSGATAENGVANGDGMDVDEAQANGDGEEHEEEEGEDDGGAMALFDTVIEEREGRISDEDVVTILGIIRETLNENYGN</sequence>
<dbReference type="GO" id="GO:0005666">
    <property type="term" value="C:RNA polymerase III complex"/>
    <property type="evidence" value="ECO:0007669"/>
    <property type="project" value="InterPro"/>
</dbReference>
<dbReference type="Proteomes" id="UP000191285">
    <property type="component" value="Unassembled WGS sequence"/>
</dbReference>
<organism evidence="2 3">
    <name type="scientific">Penicillium steckii</name>
    <dbReference type="NCBI Taxonomy" id="303698"/>
    <lineage>
        <taxon>Eukaryota</taxon>
        <taxon>Fungi</taxon>
        <taxon>Dikarya</taxon>
        <taxon>Ascomycota</taxon>
        <taxon>Pezizomycotina</taxon>
        <taxon>Eurotiomycetes</taxon>
        <taxon>Eurotiomycetidae</taxon>
        <taxon>Eurotiales</taxon>
        <taxon>Aspergillaceae</taxon>
        <taxon>Penicillium</taxon>
    </lineage>
</organism>
<feature type="region of interest" description="Disordered" evidence="1">
    <location>
        <begin position="153"/>
        <end position="192"/>
    </location>
</feature>
<proteinExistence type="predicted"/>
<reference evidence="3" key="1">
    <citation type="journal article" date="2017" name="Nat. Microbiol.">
        <title>Global analysis of biosynthetic gene clusters reveals vast potential of secondary metabolite production in Penicillium species.</title>
        <authorList>
            <person name="Nielsen J.C."/>
            <person name="Grijseels S."/>
            <person name="Prigent S."/>
            <person name="Ji B."/>
            <person name="Dainat J."/>
            <person name="Nielsen K.F."/>
            <person name="Frisvad J.C."/>
            <person name="Workman M."/>
            <person name="Nielsen J."/>
        </authorList>
    </citation>
    <scope>NUCLEOTIDE SEQUENCE [LARGE SCALE GENOMIC DNA]</scope>
    <source>
        <strain evidence="3">IBT 24891</strain>
    </source>
</reference>
<name>A0A1V6T1E2_9EURO</name>